<dbReference type="GO" id="GO:0003723">
    <property type="term" value="F:RNA binding"/>
    <property type="evidence" value="ECO:0007669"/>
    <property type="project" value="InterPro"/>
</dbReference>
<dbReference type="CDD" id="cd01061">
    <property type="entry name" value="RNase_T2_euk"/>
    <property type="match status" value="1"/>
</dbReference>
<comment type="similarity">
    <text evidence="1 4">Belongs to the RNase T2 family.</text>
</comment>
<evidence type="ECO:0000256" key="2">
    <source>
        <dbReference type="ARBA" id="ARBA00023157"/>
    </source>
</evidence>
<dbReference type="PANTHER" id="PTHR11240">
    <property type="entry name" value="RIBONUCLEASE T2"/>
    <property type="match status" value="1"/>
</dbReference>
<reference evidence="6 7" key="1">
    <citation type="submission" date="2012-08" db="EMBL/GenBank/DDBJ databases">
        <title>Oryza genome evolution.</title>
        <authorList>
            <person name="Wing R.A."/>
        </authorList>
    </citation>
    <scope>NUCLEOTIDE SEQUENCE</scope>
</reference>
<dbReference type="AlphaFoldDB" id="A0A0D9X1T3"/>
<dbReference type="SUPFAM" id="SSF55895">
    <property type="entry name" value="Ribonuclease Rh-like"/>
    <property type="match status" value="1"/>
</dbReference>
<dbReference type="eggNOG" id="KOG1642">
    <property type="taxonomic scope" value="Eukaryota"/>
</dbReference>
<evidence type="ECO:0000256" key="3">
    <source>
        <dbReference type="PIRSR" id="PIRSR633697-1"/>
    </source>
</evidence>
<dbReference type="GO" id="GO:0005576">
    <property type="term" value="C:extracellular region"/>
    <property type="evidence" value="ECO:0007669"/>
    <property type="project" value="TreeGrafter"/>
</dbReference>
<dbReference type="Proteomes" id="UP000032180">
    <property type="component" value="Chromosome 7"/>
</dbReference>
<reference evidence="7" key="2">
    <citation type="submission" date="2013-12" db="EMBL/GenBank/DDBJ databases">
        <authorList>
            <person name="Yu Y."/>
            <person name="Lee S."/>
            <person name="de Baynast K."/>
            <person name="Wissotski M."/>
            <person name="Liu L."/>
            <person name="Talag J."/>
            <person name="Goicoechea J."/>
            <person name="Angelova A."/>
            <person name="Jetty R."/>
            <person name="Kudrna D."/>
            <person name="Golser W."/>
            <person name="Rivera L."/>
            <person name="Zhang J."/>
            <person name="Wing R."/>
        </authorList>
    </citation>
    <scope>NUCLEOTIDE SEQUENCE</scope>
</reference>
<dbReference type="InterPro" id="IPR033130">
    <property type="entry name" value="RNase_T2_His_AS_2"/>
</dbReference>
<feature type="active site" evidence="3">
    <location>
        <position position="64"/>
    </location>
</feature>
<dbReference type="HOGENOM" id="CLU_069912_2_1_1"/>
<dbReference type="EnsemblPlants" id="LPERR07G20070.1">
    <property type="protein sequence ID" value="LPERR07G20070.1"/>
    <property type="gene ID" value="LPERR07G20070"/>
</dbReference>
<feature type="signal peptide" evidence="5">
    <location>
        <begin position="1"/>
        <end position="23"/>
    </location>
</feature>
<dbReference type="Pfam" id="PF00445">
    <property type="entry name" value="Ribonuclease_T2"/>
    <property type="match status" value="1"/>
</dbReference>
<dbReference type="InterPro" id="IPR033697">
    <property type="entry name" value="Ribonuclease_T2_eukaryotic"/>
</dbReference>
<protein>
    <submittedName>
        <fullName evidence="6">Uncharacterized protein</fullName>
    </submittedName>
</protein>
<dbReference type="GO" id="GO:0006401">
    <property type="term" value="P:RNA catabolic process"/>
    <property type="evidence" value="ECO:0007669"/>
    <property type="project" value="TreeGrafter"/>
</dbReference>
<dbReference type="InterPro" id="IPR018188">
    <property type="entry name" value="RNase_T2_His_AS_1"/>
</dbReference>
<evidence type="ECO:0000256" key="5">
    <source>
        <dbReference type="SAM" id="SignalP"/>
    </source>
</evidence>
<dbReference type="InterPro" id="IPR036430">
    <property type="entry name" value="RNase_T2-like_sf"/>
</dbReference>
<proteinExistence type="inferred from homology"/>
<reference evidence="6" key="3">
    <citation type="submission" date="2015-04" db="UniProtKB">
        <authorList>
            <consortium name="EnsemblPlants"/>
        </authorList>
    </citation>
    <scope>IDENTIFICATION</scope>
</reference>
<evidence type="ECO:0000256" key="1">
    <source>
        <dbReference type="ARBA" id="ARBA00007469"/>
    </source>
</evidence>
<sequence length="243" mass="26863">MAVERVMIKVALSLALLLPLASSSAVEEVKFDFMYFVQQWPASYCATNPCRAKPPPPAGAFTIHGLWPNYLKPTPGKPGPENCNSSDHLNPSQIQDLVNPLTQQWPSLSRAMNNLEFWGHEWQKHGTCSNFNQHGYFNATLALKIKPSNDIAKILAESHIVPSNKNAYGFGEISDAVAKGTGFRANLQCIKDKANGETLLYQVYQCVDRFGKNVVRCEAKMESHCPASGKRIKLPVLPLHSAL</sequence>
<keyword evidence="2" id="KW-1015">Disulfide bond</keyword>
<feature type="chain" id="PRO_5002349832" evidence="5">
    <location>
        <begin position="24"/>
        <end position="243"/>
    </location>
</feature>
<dbReference type="PROSITE" id="PS00530">
    <property type="entry name" value="RNASE_T2_1"/>
    <property type="match status" value="1"/>
</dbReference>
<dbReference type="GO" id="GO:0033897">
    <property type="term" value="F:ribonuclease T2 activity"/>
    <property type="evidence" value="ECO:0007669"/>
    <property type="project" value="InterPro"/>
</dbReference>
<dbReference type="Gramene" id="LPERR07G20070.1">
    <property type="protein sequence ID" value="LPERR07G20070.1"/>
    <property type="gene ID" value="LPERR07G20070"/>
</dbReference>
<evidence type="ECO:0000313" key="6">
    <source>
        <dbReference type="EnsemblPlants" id="LPERR07G20070.1"/>
    </source>
</evidence>
<evidence type="ECO:0000256" key="4">
    <source>
        <dbReference type="RuleBase" id="RU004328"/>
    </source>
</evidence>
<dbReference type="PROSITE" id="PS00531">
    <property type="entry name" value="RNASE_T2_2"/>
    <property type="match status" value="1"/>
</dbReference>
<organism evidence="6 7">
    <name type="scientific">Leersia perrieri</name>
    <dbReference type="NCBI Taxonomy" id="77586"/>
    <lineage>
        <taxon>Eukaryota</taxon>
        <taxon>Viridiplantae</taxon>
        <taxon>Streptophyta</taxon>
        <taxon>Embryophyta</taxon>
        <taxon>Tracheophyta</taxon>
        <taxon>Spermatophyta</taxon>
        <taxon>Magnoliopsida</taxon>
        <taxon>Liliopsida</taxon>
        <taxon>Poales</taxon>
        <taxon>Poaceae</taxon>
        <taxon>BOP clade</taxon>
        <taxon>Oryzoideae</taxon>
        <taxon>Oryzeae</taxon>
        <taxon>Oryzinae</taxon>
        <taxon>Leersia</taxon>
    </lineage>
</organism>
<keyword evidence="5" id="KW-0732">Signal</keyword>
<name>A0A0D9X1T3_9ORYZ</name>
<dbReference type="PANTHER" id="PTHR11240:SF18">
    <property type="entry name" value="OS07G0630400 PROTEIN"/>
    <property type="match status" value="1"/>
</dbReference>
<dbReference type="Gene3D" id="3.90.730.10">
    <property type="entry name" value="Ribonuclease T2-like"/>
    <property type="match status" value="1"/>
</dbReference>
<accession>A0A0D9X1T3</accession>
<feature type="active site" evidence="3">
    <location>
        <position position="121"/>
    </location>
</feature>
<dbReference type="InterPro" id="IPR001568">
    <property type="entry name" value="RNase_T2-like"/>
</dbReference>
<keyword evidence="7" id="KW-1185">Reference proteome</keyword>
<evidence type="ECO:0000313" key="7">
    <source>
        <dbReference type="Proteomes" id="UP000032180"/>
    </source>
</evidence>
<feature type="active site" evidence="3">
    <location>
        <position position="125"/>
    </location>
</feature>